<feature type="domain" description="SET" evidence="2">
    <location>
        <begin position="91"/>
        <end position="503"/>
    </location>
</feature>
<dbReference type="Gene3D" id="2.170.270.10">
    <property type="entry name" value="SET domain"/>
    <property type="match status" value="1"/>
</dbReference>
<dbReference type="PROSITE" id="PS50280">
    <property type="entry name" value="SET"/>
    <property type="match status" value="1"/>
</dbReference>
<evidence type="ECO:0000313" key="3">
    <source>
        <dbReference type="EMBL" id="KAK8074522.1"/>
    </source>
</evidence>
<name>A0ABR1VTI2_9PEZI</name>
<comment type="caution">
    <text evidence="3">The sequence shown here is derived from an EMBL/GenBank/DDBJ whole genome shotgun (WGS) entry which is preliminary data.</text>
</comment>
<evidence type="ECO:0000256" key="1">
    <source>
        <dbReference type="SAM" id="MobiDB-lite"/>
    </source>
</evidence>
<evidence type="ECO:0000259" key="2">
    <source>
        <dbReference type="PROSITE" id="PS50280"/>
    </source>
</evidence>
<proteinExistence type="predicted"/>
<dbReference type="EMBL" id="JAQQWN010000007">
    <property type="protein sequence ID" value="KAK8074522.1"/>
    <property type="molecule type" value="Genomic_DNA"/>
</dbReference>
<dbReference type="SUPFAM" id="SSF82199">
    <property type="entry name" value="SET domain"/>
    <property type="match status" value="1"/>
</dbReference>
<sequence length="531" mass="59753">MRPRDVDDQFGEDNEIDGDARGRPGRKKRLAQDTSSKASKIRKTRHDPDDAAEVDEDANPPSDVAQVIVQVREVDRFCSIPSFPAASPPTPDVLLLASAVRGRLAVAQFRDIVKEWRGVNASSRLRHGGNRFQRFGRLIDGAEDSLGFAEFRLRIGQAGLAAELDATVSRGFKKVGGDKRKDKREELGWSEQRFEYQLAKGRKWNRICGNKFRGIIGFIFTTHRNAFGIPPEDFKKLGKQVTSKSIAPSQISDPGHQDLSKFCREFHGLLDDDYTQAICRAGKAFESAVVDSDPNIEFKWETLPDSPDWTTLPEPELLSYMQPYEPATTNVYRPTEYLDWPRPDAWPDKWAWPVNPLSEGVVGCEYCAERDCQCLTRYHKSMPSIRHYGCRGLGLQAVAQVSGRVVYKKNATIGWLLGKIIPPSVLNNPGRDRCVEFVRPDIPGEPVVCHLECLDSSNLFRLLNHDCSPVAQLTPRRISSQYVLAVVAKQDIIDGMEITISYTRKHYGLHCSCRTCEARKRTPLPNGKGRQ</sequence>
<dbReference type="Pfam" id="PF00856">
    <property type="entry name" value="SET"/>
    <property type="match status" value="1"/>
</dbReference>
<feature type="region of interest" description="Disordered" evidence="1">
    <location>
        <begin position="1"/>
        <end position="62"/>
    </location>
</feature>
<dbReference type="InterPro" id="IPR001214">
    <property type="entry name" value="SET_dom"/>
</dbReference>
<gene>
    <name evidence="3" type="ORF">PG997_009185</name>
</gene>
<dbReference type="RefSeq" id="XP_066665462.1">
    <property type="nucleotide sequence ID" value="XM_066813500.1"/>
</dbReference>
<evidence type="ECO:0000313" key="4">
    <source>
        <dbReference type="Proteomes" id="UP001433268"/>
    </source>
</evidence>
<accession>A0ABR1VTI2</accession>
<dbReference type="InterPro" id="IPR046341">
    <property type="entry name" value="SET_dom_sf"/>
</dbReference>
<protein>
    <recommendedName>
        <fullName evidence="2">SET domain-containing protein</fullName>
    </recommendedName>
</protein>
<organism evidence="3 4">
    <name type="scientific">Apiospora hydei</name>
    <dbReference type="NCBI Taxonomy" id="1337664"/>
    <lineage>
        <taxon>Eukaryota</taxon>
        <taxon>Fungi</taxon>
        <taxon>Dikarya</taxon>
        <taxon>Ascomycota</taxon>
        <taxon>Pezizomycotina</taxon>
        <taxon>Sordariomycetes</taxon>
        <taxon>Xylariomycetidae</taxon>
        <taxon>Amphisphaeriales</taxon>
        <taxon>Apiosporaceae</taxon>
        <taxon>Apiospora</taxon>
    </lineage>
</organism>
<keyword evidence="4" id="KW-1185">Reference proteome</keyword>
<feature type="compositionally biased region" description="Acidic residues" evidence="1">
    <location>
        <begin position="8"/>
        <end position="17"/>
    </location>
</feature>
<dbReference type="Proteomes" id="UP001433268">
    <property type="component" value="Unassembled WGS sequence"/>
</dbReference>
<dbReference type="GeneID" id="92046560"/>
<reference evidence="3 4" key="1">
    <citation type="submission" date="2023-01" db="EMBL/GenBank/DDBJ databases">
        <title>Analysis of 21 Apiospora genomes using comparative genomics revels a genus with tremendous synthesis potential of carbohydrate active enzymes and secondary metabolites.</title>
        <authorList>
            <person name="Sorensen T."/>
        </authorList>
    </citation>
    <scope>NUCLEOTIDE SEQUENCE [LARGE SCALE GENOMIC DNA]</scope>
    <source>
        <strain evidence="3 4">CBS 114990</strain>
    </source>
</reference>